<keyword evidence="3" id="KW-0433">Leucine-rich repeat</keyword>
<protein>
    <recommendedName>
        <fullName evidence="11">B30.2/SPRY domain-containing protein</fullName>
    </recommendedName>
</protein>
<dbReference type="InterPro" id="IPR001870">
    <property type="entry name" value="B30.2/SPRY"/>
</dbReference>
<sequence>MTKGVAGIGKTVLTQKFTLDWAEDKANQDIQFTFPLTFRELNVLKEKKFSLVELVHHFFTETKEAGICRFEEFQVVFILDGLDECRLPLDFHNNQILTDVTESTSVDVLLTNLIRGNLLPSARLWITTRPAAANQIPSECVDMLTEVRGFTDPQKEEYFRKRFRDEEKARRIISHIKTSRSLHIMCHIPVFCWITATVLEDVLKTREGGELPKTLTEMYIHFLVVQSKVKNIKYDGGAETDPHWSPESRKMIESLGKLAFEQLEKGNLIFYESDLTECGIDIRAASVYSGVFTQIFKEERGLYQDKVFCFVHLSVQEFLAALHVHQTFINSGVNLLSEKRSTNLWSDLFRFELKLLHQSAVNKAIQSPNGHLDLFLRFLLGLSLQTNQTFLRGLQTKTGSKSQANQETTEYIKMKIKETPSAEKSINLFHCLNELNDRSLVEEIQQYMDSGSLSTYKLSPSQWSALLFMLVSSGKDLDVFDPFKHCSRFSEEDLLFVIVSSYTSLFFRLRGCKLPERSCEALSSVLSSQSSSLRELDLSNNKLQDSGVKLLSARLTNPHCKLETLRSGQVSVLTGDIQIVRNFNIKGDYSLTQMLSCYTSLFFRLSGCNLSERSCEALSSVLSSQSSSLGELDLSNNNLQDSGVKLLSTGLENPHCKLETLRSDQVSVLSNQRYIHLPYVTSFKLQKSCEALSSVLSSQSSSPRELDLSNNNLKNSGVKLLSTGLENPHCKLETLRLSGCLITEEGCASLASAMTSNPSHLRELDLSYNHPGDAGVKLLSAGLEDPHWRLDTLSKSELEHLDCVLFSPSDFCQLTIDTNTVNRKLQLSDNNRKVTRVKKLQSYPDHPDRFDDWCSQLLCSNGLTGRCYWEVEWSGDVFISVSYRGIRRRGDNNDCFFGRNDQSWSLRCSDHDGYYLLHNNTLTSISSSVSNRVSVYVDCPAGTLSFYRVSSDKMIHLHTFNTTFTEPLYPGFTLWTSVILTRSGLTVVVDCICKCCWFIYSIHTHLETHLCV</sequence>
<evidence type="ECO:0000256" key="2">
    <source>
        <dbReference type="ARBA" id="ARBA00022490"/>
    </source>
</evidence>
<dbReference type="SMART" id="SM00449">
    <property type="entry name" value="SPRY"/>
    <property type="match status" value="1"/>
</dbReference>
<dbReference type="PRINTS" id="PR01407">
    <property type="entry name" value="BUTYPHLNCDUF"/>
</dbReference>
<keyword evidence="10" id="KW-1185">Reference proteome</keyword>
<dbReference type="InterPro" id="IPR043136">
    <property type="entry name" value="B30.2/SPRY_sf"/>
</dbReference>
<dbReference type="GeneTree" id="ENSGT01120000271898"/>
<dbReference type="InterPro" id="IPR027417">
    <property type="entry name" value="P-loop_NTPase"/>
</dbReference>
<dbReference type="InterPro" id="IPR051261">
    <property type="entry name" value="NLR"/>
</dbReference>
<evidence type="ECO:0000259" key="7">
    <source>
        <dbReference type="PROSITE" id="PS50188"/>
    </source>
</evidence>
<dbReference type="InterPro" id="IPR013320">
    <property type="entry name" value="ConA-like_dom_sf"/>
</dbReference>
<dbReference type="PANTHER" id="PTHR24106">
    <property type="entry name" value="NACHT, LRR AND CARD DOMAINS-CONTAINING"/>
    <property type="match status" value="1"/>
</dbReference>
<evidence type="ECO:0000256" key="3">
    <source>
        <dbReference type="ARBA" id="ARBA00022614"/>
    </source>
</evidence>
<feature type="domain" description="NACHT" evidence="8">
    <location>
        <begin position="1"/>
        <end position="132"/>
    </location>
</feature>
<dbReference type="Gene3D" id="3.80.10.10">
    <property type="entry name" value="Ribonuclease Inhibitor"/>
    <property type="match status" value="2"/>
</dbReference>
<dbReference type="Pfam" id="PF17779">
    <property type="entry name" value="WHD_NOD2"/>
    <property type="match status" value="1"/>
</dbReference>
<dbReference type="PROSITE" id="PS51450">
    <property type="entry name" value="LRR"/>
    <property type="match status" value="1"/>
</dbReference>
<evidence type="ECO:0000256" key="6">
    <source>
        <dbReference type="ARBA" id="ARBA00022840"/>
    </source>
</evidence>
<dbReference type="FunFam" id="3.40.50.300:FF:001524">
    <property type="entry name" value="Si:dkey-126g1.7"/>
    <property type="match status" value="1"/>
</dbReference>
<organism evidence="9 10">
    <name type="scientific">Anabas testudineus</name>
    <name type="common">Climbing perch</name>
    <name type="synonym">Anthias testudineus</name>
    <dbReference type="NCBI Taxonomy" id="64144"/>
    <lineage>
        <taxon>Eukaryota</taxon>
        <taxon>Metazoa</taxon>
        <taxon>Chordata</taxon>
        <taxon>Craniata</taxon>
        <taxon>Vertebrata</taxon>
        <taxon>Euteleostomi</taxon>
        <taxon>Actinopterygii</taxon>
        <taxon>Neopterygii</taxon>
        <taxon>Teleostei</taxon>
        <taxon>Neoteleostei</taxon>
        <taxon>Acanthomorphata</taxon>
        <taxon>Anabantaria</taxon>
        <taxon>Anabantiformes</taxon>
        <taxon>Anabantoidei</taxon>
        <taxon>Anabantidae</taxon>
        <taxon>Anabas</taxon>
    </lineage>
</organism>
<dbReference type="Proteomes" id="UP000265040">
    <property type="component" value="Chromosome 18"/>
</dbReference>
<reference evidence="9" key="2">
    <citation type="submission" date="2025-08" db="UniProtKB">
        <authorList>
            <consortium name="Ensembl"/>
        </authorList>
    </citation>
    <scope>IDENTIFICATION</scope>
</reference>
<dbReference type="SMART" id="SM00368">
    <property type="entry name" value="LRR_RI"/>
    <property type="match status" value="7"/>
</dbReference>
<dbReference type="SUPFAM" id="SSF49899">
    <property type="entry name" value="Concanavalin A-like lectins/glucanases"/>
    <property type="match status" value="1"/>
</dbReference>
<dbReference type="PROSITE" id="PS50837">
    <property type="entry name" value="NACHT"/>
    <property type="match status" value="1"/>
</dbReference>
<dbReference type="GO" id="GO:0005737">
    <property type="term" value="C:cytoplasm"/>
    <property type="evidence" value="ECO:0007669"/>
    <property type="project" value="UniProtKB-SubCell"/>
</dbReference>
<dbReference type="SMART" id="SM00589">
    <property type="entry name" value="PRY"/>
    <property type="match status" value="1"/>
</dbReference>
<dbReference type="Gene3D" id="3.40.50.300">
    <property type="entry name" value="P-loop containing nucleotide triphosphate hydrolases"/>
    <property type="match status" value="1"/>
</dbReference>
<evidence type="ECO:0000313" key="10">
    <source>
        <dbReference type="Proteomes" id="UP000265040"/>
    </source>
</evidence>
<dbReference type="InterPro" id="IPR003879">
    <property type="entry name" value="Butyrophylin_SPRY"/>
</dbReference>
<accession>A0AAQ6ITP6</accession>
<dbReference type="GO" id="GO:0005524">
    <property type="term" value="F:ATP binding"/>
    <property type="evidence" value="ECO:0007669"/>
    <property type="project" value="UniProtKB-KW"/>
</dbReference>
<comment type="subcellular location">
    <subcellularLocation>
        <location evidence="1">Cytoplasm</location>
    </subcellularLocation>
</comment>
<dbReference type="InterPro" id="IPR003877">
    <property type="entry name" value="SPRY_dom"/>
</dbReference>
<evidence type="ECO:0008006" key="11">
    <source>
        <dbReference type="Google" id="ProtNLM"/>
    </source>
</evidence>
<keyword evidence="2" id="KW-0963">Cytoplasm</keyword>
<dbReference type="InterPro" id="IPR041075">
    <property type="entry name" value="NOD1/2_WH"/>
</dbReference>
<dbReference type="Pfam" id="PF13516">
    <property type="entry name" value="LRR_6"/>
    <property type="match status" value="5"/>
</dbReference>
<dbReference type="Pfam" id="PF17776">
    <property type="entry name" value="NLRC4_HD2"/>
    <property type="match status" value="1"/>
</dbReference>
<dbReference type="Gene3D" id="2.60.120.920">
    <property type="match status" value="1"/>
</dbReference>
<evidence type="ECO:0000256" key="4">
    <source>
        <dbReference type="ARBA" id="ARBA00022737"/>
    </source>
</evidence>
<dbReference type="InterPro" id="IPR032675">
    <property type="entry name" value="LRR_dom_sf"/>
</dbReference>
<keyword evidence="5" id="KW-0547">Nucleotide-binding</keyword>
<reference evidence="9 10" key="1">
    <citation type="submission" date="2021-04" db="EMBL/GenBank/DDBJ databases">
        <authorList>
            <consortium name="Wellcome Sanger Institute Data Sharing"/>
        </authorList>
    </citation>
    <scope>NUCLEOTIDE SEQUENCE [LARGE SCALE GENOMIC DNA]</scope>
</reference>
<dbReference type="Pfam" id="PF05729">
    <property type="entry name" value="NACHT"/>
    <property type="match status" value="1"/>
</dbReference>
<feature type="domain" description="B30.2/SPRY" evidence="7">
    <location>
        <begin position="794"/>
        <end position="988"/>
    </location>
</feature>
<dbReference type="InterPro" id="IPR001611">
    <property type="entry name" value="Leu-rich_rpt"/>
</dbReference>
<evidence type="ECO:0000256" key="1">
    <source>
        <dbReference type="ARBA" id="ARBA00004496"/>
    </source>
</evidence>
<reference evidence="9" key="3">
    <citation type="submission" date="2025-09" db="UniProtKB">
        <authorList>
            <consortium name="Ensembl"/>
        </authorList>
    </citation>
    <scope>IDENTIFICATION</scope>
</reference>
<dbReference type="InterPro" id="IPR007111">
    <property type="entry name" value="NACHT_NTPase"/>
</dbReference>
<dbReference type="CDD" id="cd16040">
    <property type="entry name" value="SPRY_PRY_SNTX"/>
    <property type="match status" value="1"/>
</dbReference>
<dbReference type="PROSITE" id="PS50188">
    <property type="entry name" value="B302_SPRY"/>
    <property type="match status" value="1"/>
</dbReference>
<dbReference type="InterPro" id="IPR041267">
    <property type="entry name" value="NLRP_HD2"/>
</dbReference>
<keyword evidence="4" id="KW-0677">Repeat</keyword>
<dbReference type="SUPFAM" id="SSF52047">
    <property type="entry name" value="RNI-like"/>
    <property type="match status" value="1"/>
</dbReference>
<dbReference type="Pfam" id="PF13765">
    <property type="entry name" value="PRY"/>
    <property type="match status" value="1"/>
</dbReference>
<evidence type="ECO:0000256" key="5">
    <source>
        <dbReference type="ARBA" id="ARBA00022741"/>
    </source>
</evidence>
<evidence type="ECO:0000259" key="8">
    <source>
        <dbReference type="PROSITE" id="PS50837"/>
    </source>
</evidence>
<dbReference type="InterPro" id="IPR006574">
    <property type="entry name" value="PRY"/>
</dbReference>
<dbReference type="Ensembl" id="ENSATET00000079968.1">
    <property type="protein sequence ID" value="ENSATEP00000078451.1"/>
    <property type="gene ID" value="ENSATEG00000033307.1"/>
</dbReference>
<evidence type="ECO:0000313" key="9">
    <source>
        <dbReference type="Ensembl" id="ENSATEP00000078451.1"/>
    </source>
</evidence>
<dbReference type="AlphaFoldDB" id="A0AAQ6ITP6"/>
<keyword evidence="6" id="KW-0067">ATP-binding</keyword>
<dbReference type="Pfam" id="PF00622">
    <property type="entry name" value="SPRY"/>
    <property type="match status" value="1"/>
</dbReference>
<name>A0AAQ6ITP6_ANATE</name>
<proteinExistence type="predicted"/>